<organism evidence="2 3">
    <name type="scientific">Flavimobilis soli</name>
    <dbReference type="NCBI Taxonomy" id="442709"/>
    <lineage>
        <taxon>Bacteria</taxon>
        <taxon>Bacillati</taxon>
        <taxon>Actinomycetota</taxon>
        <taxon>Actinomycetes</taxon>
        <taxon>Micrococcales</taxon>
        <taxon>Jonesiaceae</taxon>
        <taxon>Flavimobilis</taxon>
    </lineage>
</organism>
<name>A0A2A9ECF5_9MICO</name>
<evidence type="ECO:0008006" key="4">
    <source>
        <dbReference type="Google" id="ProtNLM"/>
    </source>
</evidence>
<dbReference type="OrthoDB" id="4319558at2"/>
<keyword evidence="3" id="KW-1185">Reference proteome</keyword>
<dbReference type="InterPro" id="IPR035172">
    <property type="entry name" value="DUF5302"/>
</dbReference>
<accession>A0A2A9ECF5</accession>
<sequence length="59" mass="6452">MTDDKRPAVPQDVKDKFREALERKSAAQHPGGDSEQNTGAVHGSETSGPTQRTFRRKSG</sequence>
<feature type="region of interest" description="Disordered" evidence="1">
    <location>
        <begin position="1"/>
        <end position="59"/>
    </location>
</feature>
<gene>
    <name evidence="2" type="ORF">ATL41_0600</name>
</gene>
<dbReference type="Proteomes" id="UP000221394">
    <property type="component" value="Unassembled WGS sequence"/>
</dbReference>
<evidence type="ECO:0000313" key="3">
    <source>
        <dbReference type="Proteomes" id="UP000221394"/>
    </source>
</evidence>
<dbReference type="EMBL" id="PDJH01000001">
    <property type="protein sequence ID" value="PFG35900.1"/>
    <property type="molecule type" value="Genomic_DNA"/>
</dbReference>
<comment type="caution">
    <text evidence="2">The sequence shown here is derived from an EMBL/GenBank/DDBJ whole genome shotgun (WGS) entry which is preliminary data.</text>
</comment>
<protein>
    <recommendedName>
        <fullName evidence="4">DUF5302 domain-containing protein</fullName>
    </recommendedName>
</protein>
<feature type="compositionally biased region" description="Polar residues" evidence="1">
    <location>
        <begin position="34"/>
        <end position="52"/>
    </location>
</feature>
<evidence type="ECO:0000313" key="2">
    <source>
        <dbReference type="EMBL" id="PFG35900.1"/>
    </source>
</evidence>
<proteinExistence type="predicted"/>
<dbReference type="RefSeq" id="WP_098457138.1">
    <property type="nucleotide sequence ID" value="NZ_PDJH01000001.1"/>
</dbReference>
<feature type="compositionally biased region" description="Basic and acidic residues" evidence="1">
    <location>
        <begin position="1"/>
        <end position="25"/>
    </location>
</feature>
<reference evidence="2 3" key="1">
    <citation type="submission" date="2017-10" db="EMBL/GenBank/DDBJ databases">
        <title>Sequencing the genomes of 1000 actinobacteria strains.</title>
        <authorList>
            <person name="Klenk H.-P."/>
        </authorList>
    </citation>
    <scope>NUCLEOTIDE SEQUENCE [LARGE SCALE GENOMIC DNA]</scope>
    <source>
        <strain evidence="2 3">DSM 21574</strain>
    </source>
</reference>
<dbReference type="Pfam" id="PF17227">
    <property type="entry name" value="DUF5302"/>
    <property type="match status" value="1"/>
</dbReference>
<evidence type="ECO:0000256" key="1">
    <source>
        <dbReference type="SAM" id="MobiDB-lite"/>
    </source>
</evidence>
<dbReference type="AlphaFoldDB" id="A0A2A9ECF5"/>